<gene>
    <name evidence="1" type="ORF">K340107D12_52560</name>
</gene>
<evidence type="ECO:0000313" key="1">
    <source>
        <dbReference type="EMBL" id="GAA6502440.1"/>
    </source>
</evidence>
<proteinExistence type="predicted"/>
<organism evidence="1 2">
    <name type="scientific">Blautia parvula</name>
    <dbReference type="NCBI Taxonomy" id="2877527"/>
    <lineage>
        <taxon>Bacteria</taxon>
        <taxon>Bacillati</taxon>
        <taxon>Bacillota</taxon>
        <taxon>Clostridia</taxon>
        <taxon>Lachnospirales</taxon>
        <taxon>Lachnospiraceae</taxon>
        <taxon>Blautia</taxon>
    </lineage>
</organism>
<evidence type="ECO:0000313" key="2">
    <source>
        <dbReference type="Proteomes" id="UP001600941"/>
    </source>
</evidence>
<accession>A0ABQ0C0X7</accession>
<reference evidence="1 2" key="1">
    <citation type="submission" date="2024-04" db="EMBL/GenBank/DDBJ databases">
        <title>Defined microbial consortia suppress multidrug-resistant proinflammatory Enterobacteriaceae via ecological control.</title>
        <authorList>
            <person name="Furuichi M."/>
            <person name="Kawaguchi T."/>
            <person name="Pust M."/>
            <person name="Yasuma K."/>
            <person name="Plichta D."/>
            <person name="Hasegawa N."/>
            <person name="Ohya T."/>
            <person name="Bhattarai S."/>
            <person name="Sasajima S."/>
            <person name="Aoto Y."/>
            <person name="Tuganbaev T."/>
            <person name="Yaginuma M."/>
            <person name="Ueda M."/>
            <person name="Okahashi N."/>
            <person name="Amafuji K."/>
            <person name="Kiridooshi Y."/>
            <person name="Sugita K."/>
            <person name="Strazar M."/>
            <person name="Skelly A."/>
            <person name="Suda W."/>
            <person name="Hattori M."/>
            <person name="Nakamoto N."/>
            <person name="Caballero S."/>
            <person name="Norman J."/>
            <person name="Olle B."/>
            <person name="Tanoue T."/>
            <person name="Arita M."/>
            <person name="Bucci V."/>
            <person name="Atarashi K."/>
            <person name="Xavier R."/>
            <person name="Honda K."/>
        </authorList>
    </citation>
    <scope>NUCLEOTIDE SEQUENCE [LARGE SCALE GENOMIC DNA]</scope>
    <source>
        <strain evidence="2">k34-0107-D12</strain>
    </source>
</reference>
<name>A0ABQ0C0X7_9FIRM</name>
<sequence length="64" mass="6864">MSIVKCTTVPPGIFRPKAWKSPGGQDDMEPNALYLCIAKLVAEYAVNSHCLTDSNAAGQKYCCG</sequence>
<keyword evidence="2" id="KW-1185">Reference proteome</keyword>
<dbReference type="Proteomes" id="UP001600941">
    <property type="component" value="Unassembled WGS sequence"/>
</dbReference>
<protein>
    <submittedName>
        <fullName evidence="1">Uncharacterized protein</fullName>
    </submittedName>
</protein>
<comment type="caution">
    <text evidence="1">The sequence shown here is derived from an EMBL/GenBank/DDBJ whole genome shotgun (WGS) entry which is preliminary data.</text>
</comment>
<dbReference type="EMBL" id="BAABZQ010000001">
    <property type="protein sequence ID" value="GAA6502440.1"/>
    <property type="molecule type" value="Genomic_DNA"/>
</dbReference>